<dbReference type="EMBL" id="JXJN01015226">
    <property type="status" value="NOT_ANNOTATED_CDS"/>
    <property type="molecule type" value="Genomic_DNA"/>
</dbReference>
<organism evidence="1 2">
    <name type="scientific">Glossina palpalis gambiensis</name>
    <dbReference type="NCBI Taxonomy" id="67801"/>
    <lineage>
        <taxon>Eukaryota</taxon>
        <taxon>Metazoa</taxon>
        <taxon>Ecdysozoa</taxon>
        <taxon>Arthropoda</taxon>
        <taxon>Hexapoda</taxon>
        <taxon>Insecta</taxon>
        <taxon>Pterygota</taxon>
        <taxon>Neoptera</taxon>
        <taxon>Endopterygota</taxon>
        <taxon>Diptera</taxon>
        <taxon>Brachycera</taxon>
        <taxon>Muscomorpha</taxon>
        <taxon>Hippoboscoidea</taxon>
        <taxon>Glossinidae</taxon>
        <taxon>Glossina</taxon>
    </lineage>
</organism>
<dbReference type="EMBL" id="JXJN01015227">
    <property type="status" value="NOT_ANNOTATED_CDS"/>
    <property type="molecule type" value="Genomic_DNA"/>
</dbReference>
<reference evidence="2" key="1">
    <citation type="submission" date="2015-01" db="EMBL/GenBank/DDBJ databases">
        <authorList>
            <person name="Aksoy S."/>
            <person name="Warren W."/>
            <person name="Wilson R.K."/>
        </authorList>
    </citation>
    <scope>NUCLEOTIDE SEQUENCE [LARGE SCALE GENOMIC DNA]</scope>
    <source>
        <strain evidence="2">IAEA</strain>
    </source>
</reference>
<dbReference type="VEuPathDB" id="VectorBase:GPPI031667"/>
<dbReference type="Proteomes" id="UP000092460">
    <property type="component" value="Unassembled WGS sequence"/>
</dbReference>
<proteinExistence type="predicted"/>
<evidence type="ECO:0000313" key="2">
    <source>
        <dbReference type="Proteomes" id="UP000092460"/>
    </source>
</evidence>
<reference evidence="1" key="2">
    <citation type="submission" date="2020-05" db="UniProtKB">
        <authorList>
            <consortium name="EnsemblMetazoa"/>
        </authorList>
    </citation>
    <scope>IDENTIFICATION</scope>
    <source>
        <strain evidence="1">IAEA</strain>
    </source>
</reference>
<dbReference type="EnsemblMetazoa" id="GPPI031667-RA">
    <property type="protein sequence ID" value="GPPI031667-PA"/>
    <property type="gene ID" value="GPPI031667"/>
</dbReference>
<evidence type="ECO:0000313" key="1">
    <source>
        <dbReference type="EnsemblMetazoa" id="GPPI031667-PA"/>
    </source>
</evidence>
<accession>A0A1B0BIY2</accession>
<dbReference type="AlphaFoldDB" id="A0A1B0BIY2"/>
<keyword evidence="2" id="KW-1185">Reference proteome</keyword>
<protein>
    <submittedName>
        <fullName evidence="1">Uncharacterized protein</fullName>
    </submittedName>
</protein>
<name>A0A1B0BIY2_9MUSC</name>
<sequence>MTFDIAGFERSDCQWELDLQISKILNTTPIYAQTRTHIHSYYSFNAIPYLYGIVILKWSSKLGLEEPHGNPQPQAIHSSDAAANNQLLLCMQMKRPFIIYISFTLAMLQEHCSTCSRFLLKLRAGIDGLLRGLEVALFTSDAARIIARILLDYGRQLSSAVGANAGNVVTALEHSAHGPSVGCQIIFIIVCFHL</sequence>